<dbReference type="Proteomes" id="UP001154282">
    <property type="component" value="Unassembled WGS sequence"/>
</dbReference>
<organism evidence="1 2">
    <name type="scientific">Linum tenue</name>
    <dbReference type="NCBI Taxonomy" id="586396"/>
    <lineage>
        <taxon>Eukaryota</taxon>
        <taxon>Viridiplantae</taxon>
        <taxon>Streptophyta</taxon>
        <taxon>Embryophyta</taxon>
        <taxon>Tracheophyta</taxon>
        <taxon>Spermatophyta</taxon>
        <taxon>Magnoliopsida</taxon>
        <taxon>eudicotyledons</taxon>
        <taxon>Gunneridae</taxon>
        <taxon>Pentapetalae</taxon>
        <taxon>rosids</taxon>
        <taxon>fabids</taxon>
        <taxon>Malpighiales</taxon>
        <taxon>Linaceae</taxon>
        <taxon>Linum</taxon>
    </lineage>
</organism>
<dbReference type="AlphaFoldDB" id="A0AAV0REH5"/>
<dbReference type="EMBL" id="CAMGYJ010000010">
    <property type="protein sequence ID" value="CAI0554979.1"/>
    <property type="molecule type" value="Genomic_DNA"/>
</dbReference>
<protein>
    <submittedName>
        <fullName evidence="1">Uncharacterized protein</fullName>
    </submittedName>
</protein>
<evidence type="ECO:0000313" key="2">
    <source>
        <dbReference type="Proteomes" id="UP001154282"/>
    </source>
</evidence>
<sequence length="103" mass="11668">MWEMLGQSSPSPFLHLFVNRGHQDIFSLCKEVRCRIAGGRVANLRQSQIVNSRTEVRLQRPSSGRNFSSSISQRNNFFKLDSGLSSSIHWEEGEVVLVVVECC</sequence>
<reference evidence="1" key="1">
    <citation type="submission" date="2022-08" db="EMBL/GenBank/DDBJ databases">
        <authorList>
            <person name="Gutierrez-Valencia J."/>
        </authorList>
    </citation>
    <scope>NUCLEOTIDE SEQUENCE</scope>
</reference>
<gene>
    <name evidence="1" type="ORF">LITE_LOCUS47406</name>
</gene>
<keyword evidence="2" id="KW-1185">Reference proteome</keyword>
<name>A0AAV0REH5_9ROSI</name>
<proteinExistence type="predicted"/>
<comment type="caution">
    <text evidence="1">The sequence shown here is derived from an EMBL/GenBank/DDBJ whole genome shotgun (WGS) entry which is preliminary data.</text>
</comment>
<accession>A0AAV0REH5</accession>
<evidence type="ECO:0000313" key="1">
    <source>
        <dbReference type="EMBL" id="CAI0554979.1"/>
    </source>
</evidence>